<evidence type="ECO:0000259" key="3">
    <source>
        <dbReference type="SMART" id="SM00062"/>
    </source>
</evidence>
<organism evidence="4 5">
    <name type="scientific">Pseudomonas matsuisoli</name>
    <dbReference type="NCBI Taxonomy" id="1515666"/>
    <lineage>
        <taxon>Bacteria</taxon>
        <taxon>Pseudomonadati</taxon>
        <taxon>Pseudomonadota</taxon>
        <taxon>Gammaproteobacteria</taxon>
        <taxon>Pseudomonadales</taxon>
        <taxon>Pseudomonadaceae</taxon>
        <taxon>Pseudomonas</taxon>
    </lineage>
</organism>
<gene>
    <name evidence="4" type="ORF">GCM10009304_10800</name>
</gene>
<dbReference type="PANTHER" id="PTHR35936:SF17">
    <property type="entry name" value="ARGININE-BINDING EXTRACELLULAR PROTEIN ARTP"/>
    <property type="match status" value="1"/>
</dbReference>
<protein>
    <submittedName>
        <fullName evidence="4">ABC transporter substrate-binding protein</fullName>
    </submittedName>
</protein>
<reference evidence="4" key="2">
    <citation type="submission" date="2020-09" db="EMBL/GenBank/DDBJ databases">
        <authorList>
            <person name="Sun Q."/>
            <person name="Ohkuma M."/>
        </authorList>
    </citation>
    <scope>NUCLEOTIDE SEQUENCE</scope>
    <source>
        <strain evidence="4">JCM 30078</strain>
    </source>
</reference>
<evidence type="ECO:0000313" key="5">
    <source>
        <dbReference type="Proteomes" id="UP000635983"/>
    </source>
</evidence>
<dbReference type="CDD" id="cd13623">
    <property type="entry name" value="PBP2_AA_hypothetical"/>
    <property type="match status" value="1"/>
</dbReference>
<dbReference type="SUPFAM" id="SSF53850">
    <property type="entry name" value="Periplasmic binding protein-like II"/>
    <property type="match status" value="1"/>
</dbReference>
<dbReference type="AlphaFoldDB" id="A0A917PPT5"/>
<dbReference type="Proteomes" id="UP000635983">
    <property type="component" value="Unassembled WGS sequence"/>
</dbReference>
<reference evidence="4" key="1">
    <citation type="journal article" date="2014" name="Int. J. Syst. Evol. Microbiol.">
        <title>Complete genome sequence of Corynebacterium casei LMG S-19264T (=DSM 44701T), isolated from a smear-ripened cheese.</title>
        <authorList>
            <consortium name="US DOE Joint Genome Institute (JGI-PGF)"/>
            <person name="Walter F."/>
            <person name="Albersmeier A."/>
            <person name="Kalinowski J."/>
            <person name="Ruckert C."/>
        </authorList>
    </citation>
    <scope>NUCLEOTIDE SEQUENCE</scope>
    <source>
        <strain evidence="4">JCM 30078</strain>
    </source>
</reference>
<dbReference type="EMBL" id="BMPO01000002">
    <property type="protein sequence ID" value="GGJ86619.1"/>
    <property type="molecule type" value="Genomic_DNA"/>
</dbReference>
<proteinExistence type="inferred from homology"/>
<sequence>MSIDPSVLAELAPTGTLRAAINYGNPVLAQRGEDGLPAGVSTALAKALADELGVGVEFVTFDAAGKVFAALPESRWDLAFLAIEPVRAAEIEFSHPYVIIESTYLVPHDSPYGSVTELDREGLRLAVGKGAAYDLFLSRTLTGAELVRAPTSAAAVEWFLDQGLDAAAGVRQPLSAFAAQNPGYRVLPDSFTEIRQAMAVPKGRVAAARYVRGFLNERIQNGFVANALRASGQQDVQVGSPFFE</sequence>
<evidence type="ECO:0000313" key="4">
    <source>
        <dbReference type="EMBL" id="GGJ86619.1"/>
    </source>
</evidence>
<dbReference type="Pfam" id="PF00497">
    <property type="entry name" value="SBP_bac_3"/>
    <property type="match status" value="1"/>
</dbReference>
<dbReference type="SMART" id="SM00062">
    <property type="entry name" value="PBPb"/>
    <property type="match status" value="1"/>
</dbReference>
<comment type="similarity">
    <text evidence="1">Belongs to the bacterial solute-binding protein 3 family.</text>
</comment>
<name>A0A917PPT5_9PSED</name>
<dbReference type="InterPro" id="IPR001638">
    <property type="entry name" value="Solute-binding_3/MltF_N"/>
</dbReference>
<keyword evidence="2" id="KW-0732">Signal</keyword>
<evidence type="ECO:0000256" key="1">
    <source>
        <dbReference type="ARBA" id="ARBA00010333"/>
    </source>
</evidence>
<comment type="caution">
    <text evidence="4">The sequence shown here is derived from an EMBL/GenBank/DDBJ whole genome shotgun (WGS) entry which is preliminary data.</text>
</comment>
<dbReference type="Gene3D" id="3.40.190.10">
    <property type="entry name" value="Periplasmic binding protein-like II"/>
    <property type="match status" value="2"/>
</dbReference>
<evidence type="ECO:0000256" key="2">
    <source>
        <dbReference type="ARBA" id="ARBA00022729"/>
    </source>
</evidence>
<feature type="domain" description="Solute-binding protein family 3/N-terminal" evidence="3">
    <location>
        <begin position="16"/>
        <end position="235"/>
    </location>
</feature>
<dbReference type="PANTHER" id="PTHR35936">
    <property type="entry name" value="MEMBRANE-BOUND LYTIC MUREIN TRANSGLYCOSYLASE F"/>
    <property type="match status" value="1"/>
</dbReference>
<keyword evidence="5" id="KW-1185">Reference proteome</keyword>
<accession>A0A917PPT5</accession>